<feature type="compositionally biased region" description="Basic residues" evidence="1">
    <location>
        <begin position="113"/>
        <end position="128"/>
    </location>
</feature>
<protein>
    <recommendedName>
        <fullName evidence="2">TfoX N-terminal domain-containing protein</fullName>
    </recommendedName>
</protein>
<dbReference type="InterPro" id="IPR007076">
    <property type="entry name" value="TfoX_N"/>
</dbReference>
<evidence type="ECO:0000256" key="1">
    <source>
        <dbReference type="SAM" id="MobiDB-lite"/>
    </source>
</evidence>
<sequence>MAYDEGHATVMREDLFAAGDLPGSEEKRMFGGLCFLSFGNMVCGVHKGGGMYRVGPDRYETALALPGVEELSFTGRPMKGLVEVDDDVLGNDDTRKALTDLAMAFAATLPPKPPKKPKPAKGTQRKSR</sequence>
<feature type="domain" description="TfoX N-terminal" evidence="2">
    <location>
        <begin position="21"/>
        <end position="106"/>
    </location>
</feature>
<name>A0A238K749_9RHOB</name>
<evidence type="ECO:0000259" key="2">
    <source>
        <dbReference type="Pfam" id="PF04993"/>
    </source>
</evidence>
<reference evidence="3 4" key="1">
    <citation type="submission" date="2017-05" db="EMBL/GenBank/DDBJ databases">
        <authorList>
            <person name="Song R."/>
            <person name="Chenine A.L."/>
            <person name="Ruprecht R.M."/>
        </authorList>
    </citation>
    <scope>NUCLEOTIDE SEQUENCE [LARGE SCALE GENOMIC DNA]</scope>
    <source>
        <strain evidence="3 4">CECT 8663</strain>
    </source>
</reference>
<keyword evidence="4" id="KW-1185">Reference proteome</keyword>
<dbReference type="SUPFAM" id="SSF159894">
    <property type="entry name" value="YgaC/TfoX-N like"/>
    <property type="match status" value="1"/>
</dbReference>
<evidence type="ECO:0000313" key="3">
    <source>
        <dbReference type="EMBL" id="SMX38730.1"/>
    </source>
</evidence>
<proteinExistence type="predicted"/>
<dbReference type="AlphaFoldDB" id="A0A238K749"/>
<evidence type="ECO:0000313" key="4">
    <source>
        <dbReference type="Proteomes" id="UP000220836"/>
    </source>
</evidence>
<gene>
    <name evidence="3" type="ORF">PEV8663_01512</name>
</gene>
<organism evidence="3 4">
    <name type="scientific">Pelagimonas varians</name>
    <dbReference type="NCBI Taxonomy" id="696760"/>
    <lineage>
        <taxon>Bacteria</taxon>
        <taxon>Pseudomonadati</taxon>
        <taxon>Pseudomonadota</taxon>
        <taxon>Alphaproteobacteria</taxon>
        <taxon>Rhodobacterales</taxon>
        <taxon>Roseobacteraceae</taxon>
        <taxon>Pelagimonas</taxon>
    </lineage>
</organism>
<dbReference type="Pfam" id="PF04993">
    <property type="entry name" value="TfoX_N"/>
    <property type="match status" value="1"/>
</dbReference>
<dbReference type="RefSeq" id="WP_097804017.1">
    <property type="nucleotide sequence ID" value="NZ_FXYH01000004.1"/>
</dbReference>
<dbReference type="Gene3D" id="3.30.1460.30">
    <property type="entry name" value="YgaC/TfoX-N like chaperone"/>
    <property type="match status" value="1"/>
</dbReference>
<dbReference type="Proteomes" id="UP000220836">
    <property type="component" value="Unassembled WGS sequence"/>
</dbReference>
<dbReference type="OrthoDB" id="214902at2"/>
<accession>A0A238K749</accession>
<dbReference type="EMBL" id="FXYH01000004">
    <property type="protein sequence ID" value="SMX38730.1"/>
    <property type="molecule type" value="Genomic_DNA"/>
</dbReference>
<feature type="region of interest" description="Disordered" evidence="1">
    <location>
        <begin position="107"/>
        <end position="128"/>
    </location>
</feature>